<keyword evidence="7 10" id="KW-0408">Iron</keyword>
<evidence type="ECO:0000256" key="1">
    <source>
        <dbReference type="ARBA" id="ARBA00001971"/>
    </source>
</evidence>
<reference evidence="13" key="1">
    <citation type="submission" date="2023-08" db="EMBL/GenBank/DDBJ databases">
        <authorList>
            <person name="Alioto T."/>
            <person name="Alioto T."/>
            <person name="Gomez Garrido J."/>
        </authorList>
    </citation>
    <scope>NUCLEOTIDE SEQUENCE</scope>
</reference>
<dbReference type="AlphaFoldDB" id="A0AAV1F8J7"/>
<dbReference type="FunFam" id="1.10.630.10:FF:000004">
    <property type="entry name" value="cytochrome P450 2D15 isoform X1"/>
    <property type="match status" value="1"/>
</dbReference>
<proteinExistence type="inferred from homology"/>
<dbReference type="InterPro" id="IPR017972">
    <property type="entry name" value="Cyt_P450_CS"/>
</dbReference>
<comment type="similarity">
    <text evidence="3 11">Belongs to the cytochrome P450 family.</text>
</comment>
<dbReference type="PRINTS" id="PR00385">
    <property type="entry name" value="P450"/>
</dbReference>
<name>A0AAV1F8J7_XYRNO</name>
<dbReference type="Proteomes" id="UP001178508">
    <property type="component" value="Chromosome 5"/>
</dbReference>
<evidence type="ECO:0000256" key="9">
    <source>
        <dbReference type="ARBA" id="ARBA00023136"/>
    </source>
</evidence>
<dbReference type="InterPro" id="IPR008069">
    <property type="entry name" value="Cyt_P450_E_grp-I_CYP2D-like"/>
</dbReference>
<evidence type="ECO:0000256" key="7">
    <source>
        <dbReference type="ARBA" id="ARBA00023004"/>
    </source>
</evidence>
<comment type="cofactor">
    <cofactor evidence="1 10">
        <name>heme</name>
        <dbReference type="ChEBI" id="CHEBI:30413"/>
    </cofactor>
</comment>
<dbReference type="InterPro" id="IPR002401">
    <property type="entry name" value="Cyt_P450_E_grp-I"/>
</dbReference>
<sequence>MFASIILLWICVFFIILQLKTRRPKNFPPGPPILPILGNILHLSLDNPLKDFERLRKSYGNVYSLYLGPKPAVVISGMEAMKAAIVTKATDFAGRPQDLLVNETTRGKGVILADYGPSWKEHRRFALMTLRNFGMGKNSMEDRIHGELQYVIKALEKSNGKTFSPQLMFHNAASNIICQVLFGTRYEYDDEFIRVIVGCFTENAKIANGPWAMLYDSLPMIRGLPLPFNKAFKNVETCQRLAATMLSDHKKTRIPGEPRDFVDCYLDEIDKRGQDGSTFSEEQLRMYALDLHFAGTDTTSNTLLTGFLYLSTHPHIQERCQQEIDSVLEGKDCVTFEDRHSMTYMQAVIHEIQRVANTVPLSVFHCTTADTELMGYSIPKGTLIIPNLASVLCEEGQWKFPHEFNPENFLNDKGEFFKPEAFVPFSAGPRMCLGESLARMELFLILVTLLRKFKFSWPEDAGKADYTPVFGITQTPQPYSMKVELRATQ</sequence>
<dbReference type="GO" id="GO:0005506">
    <property type="term" value="F:iron ion binding"/>
    <property type="evidence" value="ECO:0007669"/>
    <property type="project" value="InterPro"/>
</dbReference>
<evidence type="ECO:0000256" key="6">
    <source>
        <dbReference type="ARBA" id="ARBA00023002"/>
    </source>
</evidence>
<dbReference type="PROSITE" id="PS00086">
    <property type="entry name" value="CYTOCHROME_P450"/>
    <property type="match status" value="1"/>
</dbReference>
<dbReference type="Gene3D" id="1.10.630.10">
    <property type="entry name" value="Cytochrome P450"/>
    <property type="match status" value="1"/>
</dbReference>
<dbReference type="GO" id="GO:0006082">
    <property type="term" value="P:organic acid metabolic process"/>
    <property type="evidence" value="ECO:0007669"/>
    <property type="project" value="TreeGrafter"/>
</dbReference>
<dbReference type="SUPFAM" id="SSF48264">
    <property type="entry name" value="Cytochrome P450"/>
    <property type="match status" value="1"/>
</dbReference>
<dbReference type="EMBL" id="OY660868">
    <property type="protein sequence ID" value="CAJ1057492.1"/>
    <property type="molecule type" value="Genomic_DNA"/>
</dbReference>
<keyword evidence="4 10" id="KW-0349">Heme</keyword>
<gene>
    <name evidence="13" type="ORF">XNOV1_A033251</name>
</gene>
<evidence type="ECO:0000256" key="8">
    <source>
        <dbReference type="ARBA" id="ARBA00023033"/>
    </source>
</evidence>
<feature type="signal peptide" evidence="12">
    <location>
        <begin position="1"/>
        <end position="21"/>
    </location>
</feature>
<keyword evidence="8 11" id="KW-0503">Monooxygenase</keyword>
<evidence type="ECO:0000256" key="3">
    <source>
        <dbReference type="ARBA" id="ARBA00010617"/>
    </source>
</evidence>
<dbReference type="GO" id="GO:0005737">
    <property type="term" value="C:cytoplasm"/>
    <property type="evidence" value="ECO:0007669"/>
    <property type="project" value="TreeGrafter"/>
</dbReference>
<evidence type="ECO:0000313" key="13">
    <source>
        <dbReference type="EMBL" id="CAJ1057492.1"/>
    </source>
</evidence>
<comment type="subcellular location">
    <subcellularLocation>
        <location evidence="2">Membrane</location>
    </subcellularLocation>
</comment>
<dbReference type="GO" id="GO:0006805">
    <property type="term" value="P:xenobiotic metabolic process"/>
    <property type="evidence" value="ECO:0007669"/>
    <property type="project" value="TreeGrafter"/>
</dbReference>
<dbReference type="InterPro" id="IPR050182">
    <property type="entry name" value="Cytochrome_P450_fam2"/>
</dbReference>
<dbReference type="PANTHER" id="PTHR24300">
    <property type="entry name" value="CYTOCHROME P450 508A4-RELATED"/>
    <property type="match status" value="1"/>
</dbReference>
<dbReference type="PRINTS" id="PR01686">
    <property type="entry name" value="EP450ICYP2D"/>
</dbReference>
<keyword evidence="5 10" id="KW-0479">Metal-binding</keyword>
<protein>
    <submittedName>
        <fullName evidence="13">Cytochrome P450 2F2-like</fullName>
    </submittedName>
</protein>
<dbReference type="InterPro" id="IPR036396">
    <property type="entry name" value="Cyt_P450_sf"/>
</dbReference>
<evidence type="ECO:0000256" key="5">
    <source>
        <dbReference type="ARBA" id="ARBA00022723"/>
    </source>
</evidence>
<dbReference type="PANTHER" id="PTHR24300:SF327">
    <property type="entry name" value="CYTOCHROME P450 2F2-RELATED"/>
    <property type="match status" value="1"/>
</dbReference>
<dbReference type="InterPro" id="IPR001128">
    <property type="entry name" value="Cyt_P450"/>
</dbReference>
<keyword evidence="6 11" id="KW-0560">Oxidoreductase</keyword>
<dbReference type="GO" id="GO:0016020">
    <property type="term" value="C:membrane"/>
    <property type="evidence" value="ECO:0007669"/>
    <property type="project" value="UniProtKB-SubCell"/>
</dbReference>
<evidence type="ECO:0000256" key="10">
    <source>
        <dbReference type="PIRSR" id="PIRSR602401-1"/>
    </source>
</evidence>
<evidence type="ECO:0000256" key="11">
    <source>
        <dbReference type="RuleBase" id="RU000461"/>
    </source>
</evidence>
<dbReference type="PRINTS" id="PR00463">
    <property type="entry name" value="EP450I"/>
</dbReference>
<accession>A0AAV1F8J7</accession>
<dbReference type="GO" id="GO:0020037">
    <property type="term" value="F:heme binding"/>
    <property type="evidence" value="ECO:0007669"/>
    <property type="project" value="InterPro"/>
</dbReference>
<evidence type="ECO:0000313" key="14">
    <source>
        <dbReference type="Proteomes" id="UP001178508"/>
    </source>
</evidence>
<feature type="binding site" description="axial binding residue" evidence="10">
    <location>
        <position position="432"/>
    </location>
    <ligand>
        <name>heme</name>
        <dbReference type="ChEBI" id="CHEBI:30413"/>
    </ligand>
    <ligandPart>
        <name>Fe</name>
        <dbReference type="ChEBI" id="CHEBI:18248"/>
    </ligandPart>
</feature>
<evidence type="ECO:0000256" key="4">
    <source>
        <dbReference type="ARBA" id="ARBA00022617"/>
    </source>
</evidence>
<keyword evidence="14" id="KW-1185">Reference proteome</keyword>
<evidence type="ECO:0000256" key="2">
    <source>
        <dbReference type="ARBA" id="ARBA00004370"/>
    </source>
</evidence>
<evidence type="ECO:0000256" key="12">
    <source>
        <dbReference type="SAM" id="SignalP"/>
    </source>
</evidence>
<dbReference type="GO" id="GO:0016712">
    <property type="term" value="F:oxidoreductase activity, acting on paired donors, with incorporation or reduction of molecular oxygen, reduced flavin or flavoprotein as one donor, and incorporation of one atom of oxygen"/>
    <property type="evidence" value="ECO:0007669"/>
    <property type="project" value="InterPro"/>
</dbReference>
<organism evidence="13 14">
    <name type="scientific">Xyrichtys novacula</name>
    <name type="common">Pearly razorfish</name>
    <name type="synonym">Hemipteronotus novacula</name>
    <dbReference type="NCBI Taxonomy" id="13765"/>
    <lineage>
        <taxon>Eukaryota</taxon>
        <taxon>Metazoa</taxon>
        <taxon>Chordata</taxon>
        <taxon>Craniata</taxon>
        <taxon>Vertebrata</taxon>
        <taxon>Euteleostomi</taxon>
        <taxon>Actinopterygii</taxon>
        <taxon>Neopterygii</taxon>
        <taxon>Teleostei</taxon>
        <taxon>Neoteleostei</taxon>
        <taxon>Acanthomorphata</taxon>
        <taxon>Eupercaria</taxon>
        <taxon>Labriformes</taxon>
        <taxon>Labridae</taxon>
        <taxon>Xyrichtys</taxon>
    </lineage>
</organism>
<keyword evidence="9" id="KW-0472">Membrane</keyword>
<keyword evidence="12" id="KW-0732">Signal</keyword>
<dbReference type="Pfam" id="PF00067">
    <property type="entry name" value="p450"/>
    <property type="match status" value="1"/>
</dbReference>
<feature type="chain" id="PRO_5043483012" evidence="12">
    <location>
        <begin position="22"/>
        <end position="489"/>
    </location>
</feature>